<evidence type="ECO:0000313" key="5">
    <source>
        <dbReference type="Proteomes" id="UP000235786"/>
    </source>
</evidence>
<keyword evidence="1" id="KW-0479">Metal-binding</keyword>
<sequence length="155" mass="16218">STGAWGDHSISLPILRALHKVHGPVSAIHIDPHVDNWNPKVFAGTNGVGSQQAQSSDGTPYYWAGIEGLLTNTSVHAGIRSSLDSAAGLATDASSGFKIIPTWNILEKDGVKGVIETIRSVVDFARGGLCEFGCGFVGSGLFARHCGAECWGLDT</sequence>
<dbReference type="PANTHER" id="PTHR11358:SF26">
    <property type="entry name" value="GUANIDINO ACID HYDROLASE, MITOCHONDRIAL"/>
    <property type="match status" value="1"/>
</dbReference>
<dbReference type="GO" id="GO:0046872">
    <property type="term" value="F:metal ion binding"/>
    <property type="evidence" value="ECO:0007669"/>
    <property type="project" value="UniProtKB-KW"/>
</dbReference>
<dbReference type="Gene3D" id="3.40.800.10">
    <property type="entry name" value="Ureohydrolase domain"/>
    <property type="match status" value="1"/>
</dbReference>
<dbReference type="GO" id="GO:0008783">
    <property type="term" value="F:agmatinase activity"/>
    <property type="evidence" value="ECO:0007669"/>
    <property type="project" value="TreeGrafter"/>
</dbReference>
<dbReference type="AlphaFoldDB" id="A0A2J6SBH1"/>
<evidence type="ECO:0000256" key="1">
    <source>
        <dbReference type="ARBA" id="ARBA00022723"/>
    </source>
</evidence>
<gene>
    <name evidence="4" type="ORF">L207DRAFT_1292</name>
</gene>
<dbReference type="STRING" id="1149755.A0A2J6SBH1"/>
<organism evidence="4 5">
    <name type="scientific">Hyaloscypha variabilis (strain UAMH 11265 / GT02V1 / F)</name>
    <name type="common">Meliniomyces variabilis</name>
    <dbReference type="NCBI Taxonomy" id="1149755"/>
    <lineage>
        <taxon>Eukaryota</taxon>
        <taxon>Fungi</taxon>
        <taxon>Dikarya</taxon>
        <taxon>Ascomycota</taxon>
        <taxon>Pezizomycotina</taxon>
        <taxon>Leotiomycetes</taxon>
        <taxon>Helotiales</taxon>
        <taxon>Hyaloscyphaceae</taxon>
        <taxon>Hyaloscypha</taxon>
        <taxon>Hyaloscypha variabilis</taxon>
    </lineage>
</organism>
<dbReference type="EMBL" id="KZ613937">
    <property type="protein sequence ID" value="PMD48100.1"/>
    <property type="molecule type" value="Genomic_DNA"/>
</dbReference>
<dbReference type="GO" id="GO:0033389">
    <property type="term" value="P:putrescine biosynthetic process from arginine, via agmatine"/>
    <property type="evidence" value="ECO:0007669"/>
    <property type="project" value="TreeGrafter"/>
</dbReference>
<name>A0A2J6SBH1_HYAVF</name>
<accession>A0A2J6SBH1</accession>
<dbReference type="PANTHER" id="PTHR11358">
    <property type="entry name" value="ARGINASE/AGMATINASE"/>
    <property type="match status" value="1"/>
</dbReference>
<dbReference type="OrthoDB" id="288726at2759"/>
<dbReference type="SUPFAM" id="SSF52768">
    <property type="entry name" value="Arginase/deacetylase"/>
    <property type="match status" value="1"/>
</dbReference>
<evidence type="ECO:0000313" key="4">
    <source>
        <dbReference type="EMBL" id="PMD48100.1"/>
    </source>
</evidence>
<dbReference type="Pfam" id="PF00491">
    <property type="entry name" value="Arginase"/>
    <property type="match status" value="1"/>
</dbReference>
<dbReference type="Proteomes" id="UP000235786">
    <property type="component" value="Unassembled WGS sequence"/>
</dbReference>
<dbReference type="InterPro" id="IPR006035">
    <property type="entry name" value="Ureohydrolase"/>
</dbReference>
<feature type="non-terminal residue" evidence="4">
    <location>
        <position position="1"/>
    </location>
</feature>
<keyword evidence="2" id="KW-0378">Hydrolase</keyword>
<evidence type="ECO:0000256" key="3">
    <source>
        <dbReference type="PROSITE-ProRule" id="PRU00742"/>
    </source>
</evidence>
<dbReference type="InterPro" id="IPR023696">
    <property type="entry name" value="Ureohydrolase_dom_sf"/>
</dbReference>
<dbReference type="PROSITE" id="PS51409">
    <property type="entry name" value="ARGINASE_2"/>
    <property type="match status" value="1"/>
</dbReference>
<keyword evidence="5" id="KW-1185">Reference proteome</keyword>
<proteinExistence type="inferred from homology"/>
<reference evidence="4 5" key="1">
    <citation type="submission" date="2016-04" db="EMBL/GenBank/DDBJ databases">
        <title>A degradative enzymes factory behind the ericoid mycorrhizal symbiosis.</title>
        <authorList>
            <consortium name="DOE Joint Genome Institute"/>
            <person name="Martino E."/>
            <person name="Morin E."/>
            <person name="Grelet G."/>
            <person name="Kuo A."/>
            <person name="Kohler A."/>
            <person name="Daghino S."/>
            <person name="Barry K."/>
            <person name="Choi C."/>
            <person name="Cichocki N."/>
            <person name="Clum A."/>
            <person name="Copeland A."/>
            <person name="Hainaut M."/>
            <person name="Haridas S."/>
            <person name="Labutti K."/>
            <person name="Lindquist E."/>
            <person name="Lipzen A."/>
            <person name="Khouja H.-R."/>
            <person name="Murat C."/>
            <person name="Ohm R."/>
            <person name="Olson A."/>
            <person name="Spatafora J."/>
            <person name="Veneault-Fourrey C."/>
            <person name="Henrissat B."/>
            <person name="Grigoriev I."/>
            <person name="Martin F."/>
            <person name="Perotto S."/>
        </authorList>
    </citation>
    <scope>NUCLEOTIDE SEQUENCE [LARGE SCALE GENOMIC DNA]</scope>
    <source>
        <strain evidence="4 5">F</strain>
    </source>
</reference>
<protein>
    <recommendedName>
        <fullName evidence="6">Arginase/deacetylase</fullName>
    </recommendedName>
</protein>
<comment type="similarity">
    <text evidence="3">Belongs to the arginase family.</text>
</comment>
<evidence type="ECO:0008006" key="6">
    <source>
        <dbReference type="Google" id="ProtNLM"/>
    </source>
</evidence>
<evidence type="ECO:0000256" key="2">
    <source>
        <dbReference type="ARBA" id="ARBA00022801"/>
    </source>
</evidence>